<evidence type="ECO:0000259" key="1">
    <source>
        <dbReference type="Pfam" id="PF01973"/>
    </source>
</evidence>
<proteinExistence type="predicted"/>
<dbReference type="Pfam" id="PF01973">
    <property type="entry name" value="MptE-like"/>
    <property type="match status" value="1"/>
</dbReference>
<dbReference type="InterPro" id="IPR002826">
    <property type="entry name" value="MptE-like"/>
</dbReference>
<reference evidence="2" key="1">
    <citation type="journal article" date="2015" name="Proc. Natl. Acad. Sci. U.S.A.">
        <title>Networks of energetic and metabolic interactions define dynamics in microbial communities.</title>
        <authorList>
            <person name="Embree M."/>
            <person name="Liu J.K."/>
            <person name="Al-Bassam M.M."/>
            <person name="Zengler K."/>
        </authorList>
    </citation>
    <scope>NUCLEOTIDE SEQUENCE</scope>
</reference>
<gene>
    <name evidence="2" type="ORF">ASZ90_002881</name>
</gene>
<accession>A0A0W8G285</accession>
<organism evidence="2">
    <name type="scientific">hydrocarbon metagenome</name>
    <dbReference type="NCBI Taxonomy" id="938273"/>
    <lineage>
        <taxon>unclassified sequences</taxon>
        <taxon>metagenomes</taxon>
        <taxon>ecological metagenomes</taxon>
    </lineage>
</organism>
<sequence>MAGKIQGQGSSIMHVVLNFHRKDQHSARLLLELLLSVDEGTAAVYHLQYGNVPESLEIADTVVRFMEHRTAVFSTDWPEDPVPQSMRENDPNLDFLAEKGGVGRNYAQKQAILWWNLCLFKYIHCLDEPFLIIEPDCVVLKHGWLGDIAEGFARDGGPVFGHLKEGMVAGRSLPTHWAGCSVYDPKKLRELPLRRYFSERYDNPWWPYANHPGSTSANNFFYGPVISSYDVSFDYFLFALYWRERTGSNDPMDWPVHEHRSREDLIRCEFKTRRTPENVVETFADRLPLFHGAKDDRARELAIRHFRRGPGVRPFSGLPVGMPHDAPPQLTGGMTSLADLKDCLAGKRIFIIGNGPSLRQTDLTRLRNEYTIGLNRISLNYGNMGFQPTFHCAVNDHVLRQFGPDFDGLDSIRLYGAVGRPYVKNTWNAFFLEYGDPLIFYRDISRHIWASGWTVTFNAMQLAFHLGCSEAVLVGVDHNFVRSGPANALEVSPAADVNHFHPDYFGPGVAWQYPDLEKSEFCYAMAGRVFESVGRRIVDATIGGRLTIFPRAEYAALVGSSERADI</sequence>
<name>A0A0W8G285_9ZZZZ</name>
<evidence type="ECO:0000313" key="2">
    <source>
        <dbReference type="EMBL" id="KUG27288.1"/>
    </source>
</evidence>
<comment type="caution">
    <text evidence="2">The sequence shown here is derived from an EMBL/GenBank/DDBJ whole genome shotgun (WGS) entry which is preliminary data.</text>
</comment>
<protein>
    <recommendedName>
        <fullName evidence="1">6-hydroxymethylpterin diphosphokinase MptE-like domain-containing protein</fullName>
    </recommendedName>
</protein>
<feature type="domain" description="6-hydroxymethylpterin diphosphokinase MptE-like" evidence="1">
    <location>
        <begin position="336"/>
        <end position="480"/>
    </location>
</feature>
<dbReference type="EMBL" id="LNQE01000344">
    <property type="protein sequence ID" value="KUG27288.1"/>
    <property type="molecule type" value="Genomic_DNA"/>
</dbReference>
<dbReference type="AlphaFoldDB" id="A0A0W8G285"/>
<dbReference type="Gene3D" id="3.90.1480.10">
    <property type="entry name" value="Alpha-2,3-sialyltransferase"/>
    <property type="match status" value="1"/>
</dbReference>